<feature type="binding site" evidence="7">
    <location>
        <position position="217"/>
    </location>
    <ligand>
        <name>Zn(2+)</name>
        <dbReference type="ChEBI" id="CHEBI:29105"/>
    </ligand>
</feature>
<dbReference type="AlphaFoldDB" id="A0A378NQ85"/>
<dbReference type="Pfam" id="PF01979">
    <property type="entry name" value="Amidohydro_1"/>
    <property type="match status" value="1"/>
</dbReference>
<feature type="active site" description="Proton donor/acceptor" evidence="6">
    <location>
        <position position="275"/>
    </location>
</feature>
<evidence type="ECO:0000313" key="9">
    <source>
        <dbReference type="EMBL" id="STY69987.1"/>
    </source>
</evidence>
<dbReference type="GO" id="GO:0046872">
    <property type="term" value="F:metal ion binding"/>
    <property type="evidence" value="ECO:0007669"/>
    <property type="project" value="UniProtKB-KW"/>
</dbReference>
<evidence type="ECO:0000256" key="6">
    <source>
        <dbReference type="PIRSR" id="PIRSR038994-1"/>
    </source>
</evidence>
<dbReference type="SUPFAM" id="SSF51556">
    <property type="entry name" value="Metallo-dependent hydrolases"/>
    <property type="match status" value="1"/>
</dbReference>
<dbReference type="Gene3D" id="3.20.20.140">
    <property type="entry name" value="Metal-dependent hydrolases"/>
    <property type="match status" value="1"/>
</dbReference>
<gene>
    <name evidence="9" type="primary">nagA</name>
    <name evidence="9" type="ORF">NCTC10571_00067</name>
</gene>
<evidence type="ECO:0000256" key="7">
    <source>
        <dbReference type="PIRSR" id="PIRSR038994-3"/>
    </source>
</evidence>
<dbReference type="InterPro" id="IPR006680">
    <property type="entry name" value="Amidohydro-rel"/>
</dbReference>
<accession>A0A378NQ85</accession>
<dbReference type="EC" id="3.5.1.25" evidence="9"/>
<comment type="similarity">
    <text evidence="1 5">Belongs to the metallo-dependent hydrolases superfamily. NagA family.</text>
</comment>
<dbReference type="Proteomes" id="UP000255234">
    <property type="component" value="Unassembled WGS sequence"/>
</dbReference>
<dbReference type="SUPFAM" id="SSF51338">
    <property type="entry name" value="Composite domain of metallo-dependent hydrolases"/>
    <property type="match status" value="1"/>
</dbReference>
<reference evidence="9 10" key="1">
    <citation type="submission" date="2018-06" db="EMBL/GenBank/DDBJ databases">
        <authorList>
            <consortium name="Pathogen Informatics"/>
            <person name="Doyle S."/>
        </authorList>
    </citation>
    <scope>NUCLEOTIDE SEQUENCE [LARGE SCALE GENOMIC DNA]</scope>
    <source>
        <strain evidence="9 10">NCTC10571</strain>
    </source>
</reference>
<dbReference type="PANTHER" id="PTHR11113">
    <property type="entry name" value="N-ACETYLGLUCOSAMINE-6-PHOSPHATE DEACETYLASE"/>
    <property type="match status" value="1"/>
</dbReference>
<dbReference type="Gene3D" id="2.30.40.10">
    <property type="entry name" value="Urease, subunit C, domain 1"/>
    <property type="match status" value="1"/>
</dbReference>
<proteinExistence type="inferred from homology"/>
<dbReference type="RefSeq" id="WP_115150799.1">
    <property type="nucleotide sequence ID" value="NZ_UGPP01000001.1"/>
</dbReference>
<feature type="domain" description="Amidohydrolase-related" evidence="8">
    <location>
        <begin position="53"/>
        <end position="381"/>
    </location>
</feature>
<evidence type="ECO:0000259" key="8">
    <source>
        <dbReference type="Pfam" id="PF01979"/>
    </source>
</evidence>
<dbReference type="PANTHER" id="PTHR11113:SF14">
    <property type="entry name" value="N-ACETYLGLUCOSAMINE-6-PHOSPHATE DEACETYLASE"/>
    <property type="match status" value="1"/>
</dbReference>
<dbReference type="InterPro" id="IPR003764">
    <property type="entry name" value="GlcNAc_6-P_deAcase"/>
</dbReference>
<dbReference type="EMBL" id="UGPP01000001">
    <property type="protein sequence ID" value="STY69987.1"/>
    <property type="molecule type" value="Genomic_DNA"/>
</dbReference>
<keyword evidence="3 5" id="KW-0378">Hydrolase</keyword>
<name>A0A378NQ85_9FIRM</name>
<evidence type="ECO:0000256" key="4">
    <source>
        <dbReference type="ARBA" id="ARBA00023277"/>
    </source>
</evidence>
<evidence type="ECO:0000256" key="3">
    <source>
        <dbReference type="ARBA" id="ARBA00022801"/>
    </source>
</evidence>
<feature type="binding site" evidence="7">
    <location>
        <position position="196"/>
    </location>
    <ligand>
        <name>Zn(2+)</name>
        <dbReference type="ChEBI" id="CHEBI:29105"/>
    </ligand>
</feature>
<comment type="cofactor">
    <cofactor evidence="7">
        <name>a divalent metal cation</name>
        <dbReference type="ChEBI" id="CHEBI:60240"/>
    </cofactor>
    <text evidence="7">Binds 1 divalent metal cation per subunit.</text>
</comment>
<evidence type="ECO:0000313" key="10">
    <source>
        <dbReference type="Proteomes" id="UP000255234"/>
    </source>
</evidence>
<keyword evidence="2 7" id="KW-0479">Metal-binding</keyword>
<keyword evidence="4 5" id="KW-0119">Carbohydrate metabolism</keyword>
<dbReference type="PIRSF" id="PIRSF038994">
    <property type="entry name" value="NagA"/>
    <property type="match status" value="1"/>
</dbReference>
<organism evidence="9 10">
    <name type="scientific">Megamonas hypermegale</name>
    <dbReference type="NCBI Taxonomy" id="158847"/>
    <lineage>
        <taxon>Bacteria</taxon>
        <taxon>Bacillati</taxon>
        <taxon>Bacillota</taxon>
        <taxon>Negativicutes</taxon>
        <taxon>Selenomonadales</taxon>
        <taxon>Selenomonadaceae</taxon>
        <taxon>Megamonas</taxon>
    </lineage>
</organism>
<dbReference type="CDD" id="cd00854">
    <property type="entry name" value="NagA"/>
    <property type="match status" value="1"/>
</dbReference>
<dbReference type="GO" id="GO:0008448">
    <property type="term" value="F:N-acetylglucosamine-6-phosphate deacetylase activity"/>
    <property type="evidence" value="ECO:0007669"/>
    <property type="project" value="UniProtKB-EC"/>
</dbReference>
<evidence type="ECO:0000256" key="2">
    <source>
        <dbReference type="ARBA" id="ARBA00022723"/>
    </source>
</evidence>
<dbReference type="InterPro" id="IPR011059">
    <property type="entry name" value="Metal-dep_hydrolase_composite"/>
</dbReference>
<dbReference type="InterPro" id="IPR032466">
    <property type="entry name" value="Metal_Hydrolase"/>
</dbReference>
<evidence type="ECO:0000256" key="5">
    <source>
        <dbReference type="PIRNR" id="PIRNR038994"/>
    </source>
</evidence>
<evidence type="ECO:0000256" key="1">
    <source>
        <dbReference type="ARBA" id="ARBA00010716"/>
    </source>
</evidence>
<feature type="binding site" evidence="7">
    <location>
        <position position="131"/>
    </location>
    <ligand>
        <name>Zn(2+)</name>
        <dbReference type="ChEBI" id="CHEBI:29105"/>
    </ligand>
</feature>
<dbReference type="NCBIfam" id="TIGR00221">
    <property type="entry name" value="nagA"/>
    <property type="match status" value="1"/>
</dbReference>
<protein>
    <submittedName>
        <fullName evidence="9">N-acetylglucosamine-6-phosphate deacetylase</fullName>
        <ecNumber evidence="9">3.5.1.25</ecNumber>
    </submittedName>
</protein>
<sequence length="384" mass="42484">MTKIAIKAQKIFTADFIESNKYLVIEDNKFAGFFSKENVEKENIPVKEYNDAFIIPGLIDTHIHGAVGHDTMDSTPEALKSIGDYLLTQGTTTWMPTTVTAPLEDIYKAIANVAECKDTLNSARILGMFIEGPYITSKHKGAHPEEHIRPLNKEEIEKMAEYNTVKSIIIAPEKEDAPKFTKWITQDLKIKVSLGHSSANYEEACACFDMGADAGVHTYCAMEQLHHRNPNLLGAIMTRNDVYAELIADGIHVSLPAMKILLQNKPKDKALLVSDAIQGTGLKDGRYMLGTLPFNVKDGIARIDSGNLAGSTTTLLKEVRRLILELHENPIHAVNMASLNPAKRFGVDDELGSIAIGKKADFLIITPDYELKETWLDGKCVFKA</sequence>
<dbReference type="GO" id="GO:0006046">
    <property type="term" value="P:N-acetylglucosamine catabolic process"/>
    <property type="evidence" value="ECO:0007669"/>
    <property type="project" value="TreeGrafter"/>
</dbReference>